<dbReference type="PROSITE" id="PS51673">
    <property type="entry name" value="SUZ"/>
    <property type="match status" value="1"/>
</dbReference>
<keyword evidence="7" id="KW-1185">Reference proteome</keyword>
<dbReference type="InterPro" id="IPR024642">
    <property type="entry name" value="SUZ-C"/>
</dbReference>
<dbReference type="InterPro" id="IPR039228">
    <property type="entry name" value="SZRD1"/>
</dbReference>
<evidence type="ECO:0000259" key="4">
    <source>
        <dbReference type="PROSITE" id="PS51673"/>
    </source>
</evidence>
<sequence length="289" mass="32066">MAKGNKIPDAWDDDDWESQADKLAQEDEASSSNAKAEETAALTKTERLAKHAEQQRKLWEEAEQQPEELLFVAANTNVPLTTPFKPAMKLLSRKPAPKTVVRKDPVTGMEQLTLQDDDDDEDDDGKKHQPTPEEIRLRQQRELEEKQRRYEEARAKIFGESNPSSGQSTPGNVTPPRTSDGRQGQRGRGRGRGAYRGDNKQDNHRPDTPGRRQPPSGQSGTRELYDPNYSSKPGFNVQKRGGEGNGSPRPSSSSARDREEEQVIRAPRGPDGTGRGGFGFARRGGPKAE</sequence>
<evidence type="ECO:0000256" key="1">
    <source>
        <dbReference type="ARBA" id="ARBA00007124"/>
    </source>
</evidence>
<evidence type="ECO:0000256" key="3">
    <source>
        <dbReference type="SAM" id="MobiDB-lite"/>
    </source>
</evidence>
<dbReference type="PANTHER" id="PTHR31796:SF2">
    <property type="entry name" value="SUZ DOMAIN-CONTAINING PROTEIN 1"/>
    <property type="match status" value="1"/>
</dbReference>
<dbReference type="EMBL" id="JANBVN010000023">
    <property type="protein sequence ID" value="KAJ9161348.1"/>
    <property type="molecule type" value="Genomic_DNA"/>
</dbReference>
<comment type="caution">
    <text evidence="6">The sequence shown here is derived from an EMBL/GenBank/DDBJ whole genome shotgun (WGS) entry which is preliminary data.</text>
</comment>
<comment type="similarity">
    <text evidence="1">Belongs to the SZRD1 family.</text>
</comment>
<feature type="region of interest" description="Disordered" evidence="3">
    <location>
        <begin position="89"/>
        <end position="289"/>
    </location>
</feature>
<protein>
    <recommendedName>
        <fullName evidence="2">SUZ RNA-binding domain-containing</fullName>
    </recommendedName>
</protein>
<feature type="compositionally biased region" description="Basic and acidic residues" evidence="3">
    <location>
        <begin position="195"/>
        <end position="210"/>
    </location>
</feature>
<reference evidence="6" key="1">
    <citation type="submission" date="2022-07" db="EMBL/GenBank/DDBJ databases">
        <title>Fungi with potential for degradation of polypropylene.</title>
        <authorList>
            <person name="Gostincar C."/>
        </authorList>
    </citation>
    <scope>NUCLEOTIDE SEQUENCE</scope>
    <source>
        <strain evidence="6">EXF-13287</strain>
    </source>
</reference>
<feature type="domain" description="SUZ" evidence="4">
    <location>
        <begin position="81"/>
        <end position="162"/>
    </location>
</feature>
<organism evidence="6 7">
    <name type="scientific">Coniochaeta hoffmannii</name>
    <dbReference type="NCBI Taxonomy" id="91930"/>
    <lineage>
        <taxon>Eukaryota</taxon>
        <taxon>Fungi</taxon>
        <taxon>Dikarya</taxon>
        <taxon>Ascomycota</taxon>
        <taxon>Pezizomycotina</taxon>
        <taxon>Sordariomycetes</taxon>
        <taxon>Sordariomycetidae</taxon>
        <taxon>Coniochaetales</taxon>
        <taxon>Coniochaetaceae</taxon>
        <taxon>Coniochaeta</taxon>
    </lineage>
</organism>
<evidence type="ECO:0000256" key="2">
    <source>
        <dbReference type="ARBA" id="ARBA00044802"/>
    </source>
</evidence>
<feature type="compositionally biased region" description="Basic and acidic residues" evidence="3">
    <location>
        <begin position="124"/>
        <end position="157"/>
    </location>
</feature>
<dbReference type="Proteomes" id="UP001174691">
    <property type="component" value="Unassembled WGS sequence"/>
</dbReference>
<feature type="compositionally biased region" description="Basic and acidic residues" evidence="3">
    <location>
        <begin position="44"/>
        <end position="60"/>
    </location>
</feature>
<evidence type="ECO:0000313" key="6">
    <source>
        <dbReference type="EMBL" id="KAJ9161348.1"/>
    </source>
</evidence>
<feature type="compositionally biased region" description="Polar residues" evidence="3">
    <location>
        <begin position="161"/>
        <end position="177"/>
    </location>
</feature>
<evidence type="ECO:0000313" key="7">
    <source>
        <dbReference type="Proteomes" id="UP001174691"/>
    </source>
</evidence>
<dbReference type="Pfam" id="PF12752">
    <property type="entry name" value="SUZ"/>
    <property type="match status" value="1"/>
</dbReference>
<name>A0AA38SIS7_9PEZI</name>
<dbReference type="AlphaFoldDB" id="A0AA38SIS7"/>
<accession>A0AA38SIS7</accession>
<feature type="region of interest" description="Disordered" evidence="3">
    <location>
        <begin position="1"/>
        <end position="61"/>
    </location>
</feature>
<proteinExistence type="inferred from homology"/>
<feature type="domain" description="SUZ-C" evidence="5">
    <location>
        <begin position="241"/>
        <end position="282"/>
    </location>
</feature>
<dbReference type="PANTHER" id="PTHR31796">
    <property type="entry name" value="SUZ DOMAIN-CONTAINING PROTEIN 1"/>
    <property type="match status" value="1"/>
</dbReference>
<dbReference type="PROSITE" id="PS51938">
    <property type="entry name" value="SUZ_C"/>
    <property type="match status" value="1"/>
</dbReference>
<evidence type="ECO:0000259" key="5">
    <source>
        <dbReference type="PROSITE" id="PS51938"/>
    </source>
</evidence>
<gene>
    <name evidence="6" type="ORF">NKR19_g2342</name>
</gene>
<dbReference type="InterPro" id="IPR024771">
    <property type="entry name" value="SUZ"/>
</dbReference>